<reference evidence="6" key="1">
    <citation type="submission" date="2023-07" db="EMBL/GenBank/DDBJ databases">
        <authorList>
            <person name="Kim M."/>
        </authorList>
    </citation>
    <scope>NUCLEOTIDE SEQUENCE</scope>
    <source>
        <strain evidence="6">BIUV-7</strain>
    </source>
</reference>
<proteinExistence type="inferred from homology"/>
<dbReference type="RefSeq" id="WP_303539458.1">
    <property type="nucleotide sequence ID" value="NZ_JAUOTP010000001.1"/>
</dbReference>
<keyword evidence="4" id="KW-0732">Signal</keyword>
<evidence type="ECO:0000313" key="7">
    <source>
        <dbReference type="Proteomes" id="UP001169764"/>
    </source>
</evidence>
<keyword evidence="7" id="KW-1185">Reference proteome</keyword>
<dbReference type="PANTHER" id="PTHR35333:SF3">
    <property type="entry name" value="BETA-LACTAMASE-TYPE TRANSPEPTIDASE FOLD CONTAINING PROTEIN"/>
    <property type="match status" value="1"/>
</dbReference>
<dbReference type="SUPFAM" id="SSF56601">
    <property type="entry name" value="beta-lactamase/transpeptidase-like"/>
    <property type="match status" value="1"/>
</dbReference>
<keyword evidence="6" id="KW-0378">Hydrolase</keyword>
<feature type="domain" description="Beta-lactamase class A catalytic" evidence="5">
    <location>
        <begin position="45"/>
        <end position="299"/>
    </location>
</feature>
<feature type="signal peptide" evidence="4">
    <location>
        <begin position="1"/>
        <end position="19"/>
    </location>
</feature>
<dbReference type="Pfam" id="PF13354">
    <property type="entry name" value="Beta-lactamase2"/>
    <property type="match status" value="1"/>
</dbReference>
<dbReference type="InterPro" id="IPR045155">
    <property type="entry name" value="Beta-lactam_cat"/>
</dbReference>
<comment type="catalytic activity">
    <reaction evidence="1">
        <text>a beta-lactam + H2O = a substituted beta-amino acid</text>
        <dbReference type="Rhea" id="RHEA:20401"/>
        <dbReference type="ChEBI" id="CHEBI:15377"/>
        <dbReference type="ChEBI" id="CHEBI:35627"/>
        <dbReference type="ChEBI" id="CHEBI:140347"/>
        <dbReference type="EC" id="3.5.2.6"/>
    </reaction>
</comment>
<evidence type="ECO:0000256" key="2">
    <source>
        <dbReference type="ARBA" id="ARBA00009009"/>
    </source>
</evidence>
<sequence>MRHVHLIALALLATTPATARPAPSPTAPLARAIARFAPPAPGHLGVAAIDLESGVTLAIEGDKSFPMASAVKVAVAATFLYQVEQRRHSLTEMFTLDETMRARSEGITETLPHAGVALSAANLLELMLTVSDNTAADMLIQAVGGPQAVTDWLKASGIEGQRADRGIARLILDDGNKPMTPGLTEAQSLARFEPVEPWKTDTEIWPPNPAFDSDPRDSSTPLAMATLLAKLYQGQLLSPDHTRLLFEIMARCKTGKPRVIALLPPGTPWAHKTGTLAGISNDVGVLTLPNGHHLVLALFEYGVADAAARSRTLADVGRLLFDGFLMMPETK</sequence>
<dbReference type="InterPro" id="IPR012338">
    <property type="entry name" value="Beta-lactam/transpept-like"/>
</dbReference>
<gene>
    <name evidence="6" type="ORF">Q4F19_01990</name>
</gene>
<evidence type="ECO:0000259" key="5">
    <source>
        <dbReference type="Pfam" id="PF13354"/>
    </source>
</evidence>
<evidence type="ECO:0000313" key="6">
    <source>
        <dbReference type="EMBL" id="MDO6413142.1"/>
    </source>
</evidence>
<accession>A0ABT8Y567</accession>
<dbReference type="PRINTS" id="PR00118">
    <property type="entry name" value="BLACTAMASEA"/>
</dbReference>
<protein>
    <recommendedName>
        <fullName evidence="3">beta-lactamase</fullName>
        <ecNumber evidence="3">3.5.2.6</ecNumber>
    </recommendedName>
</protein>
<dbReference type="PANTHER" id="PTHR35333">
    <property type="entry name" value="BETA-LACTAMASE"/>
    <property type="match status" value="1"/>
</dbReference>
<evidence type="ECO:0000256" key="3">
    <source>
        <dbReference type="ARBA" id="ARBA00012865"/>
    </source>
</evidence>
<dbReference type="Gene3D" id="3.40.710.10">
    <property type="entry name" value="DD-peptidase/beta-lactamase superfamily"/>
    <property type="match status" value="1"/>
</dbReference>
<dbReference type="GO" id="GO:0016787">
    <property type="term" value="F:hydrolase activity"/>
    <property type="evidence" value="ECO:0007669"/>
    <property type="project" value="UniProtKB-KW"/>
</dbReference>
<dbReference type="InterPro" id="IPR000871">
    <property type="entry name" value="Beta-lactam_class-A"/>
</dbReference>
<organism evidence="6 7">
    <name type="scientific">Sphingomonas natans</name>
    <dbReference type="NCBI Taxonomy" id="3063330"/>
    <lineage>
        <taxon>Bacteria</taxon>
        <taxon>Pseudomonadati</taxon>
        <taxon>Pseudomonadota</taxon>
        <taxon>Alphaproteobacteria</taxon>
        <taxon>Sphingomonadales</taxon>
        <taxon>Sphingomonadaceae</taxon>
        <taxon>Sphingomonas</taxon>
    </lineage>
</organism>
<comment type="caution">
    <text evidence="6">The sequence shown here is derived from an EMBL/GenBank/DDBJ whole genome shotgun (WGS) entry which is preliminary data.</text>
</comment>
<dbReference type="EC" id="3.5.2.6" evidence="3"/>
<comment type="similarity">
    <text evidence="2">Belongs to the class-A beta-lactamase family.</text>
</comment>
<feature type="chain" id="PRO_5045251681" description="beta-lactamase" evidence="4">
    <location>
        <begin position="20"/>
        <end position="331"/>
    </location>
</feature>
<evidence type="ECO:0000256" key="1">
    <source>
        <dbReference type="ARBA" id="ARBA00001526"/>
    </source>
</evidence>
<dbReference type="Proteomes" id="UP001169764">
    <property type="component" value="Unassembled WGS sequence"/>
</dbReference>
<name>A0ABT8Y567_9SPHN</name>
<dbReference type="EMBL" id="JAUOTP010000001">
    <property type="protein sequence ID" value="MDO6413142.1"/>
    <property type="molecule type" value="Genomic_DNA"/>
</dbReference>
<evidence type="ECO:0000256" key="4">
    <source>
        <dbReference type="SAM" id="SignalP"/>
    </source>
</evidence>